<dbReference type="STRING" id="570521.SAMN04488508_10284"/>
<reference evidence="3" key="1">
    <citation type="submission" date="2016-11" db="EMBL/GenBank/DDBJ databases">
        <authorList>
            <person name="Varghese N."/>
            <person name="Submissions S."/>
        </authorList>
    </citation>
    <scope>NUCLEOTIDE SEQUENCE [LARGE SCALE GENOMIC DNA]</scope>
    <source>
        <strain evidence="3">DSM 22623</strain>
    </source>
</reference>
<protein>
    <submittedName>
        <fullName evidence="2">Methyltransferase domain-containing protein</fullName>
    </submittedName>
</protein>
<dbReference type="InterPro" id="IPR029063">
    <property type="entry name" value="SAM-dependent_MTases_sf"/>
</dbReference>
<evidence type="ECO:0000259" key="1">
    <source>
        <dbReference type="Pfam" id="PF08242"/>
    </source>
</evidence>
<dbReference type="Pfam" id="PF08242">
    <property type="entry name" value="Methyltransf_12"/>
    <property type="match status" value="1"/>
</dbReference>
<dbReference type="InterPro" id="IPR013217">
    <property type="entry name" value="Methyltransf_12"/>
</dbReference>
<keyword evidence="3" id="KW-1185">Reference proteome</keyword>
<gene>
    <name evidence="2" type="ORF">SAMN04488508_10284</name>
</gene>
<evidence type="ECO:0000313" key="3">
    <source>
        <dbReference type="Proteomes" id="UP000184432"/>
    </source>
</evidence>
<evidence type="ECO:0000313" key="2">
    <source>
        <dbReference type="EMBL" id="SHI59559.1"/>
    </source>
</evidence>
<dbReference type="Proteomes" id="UP000184432">
    <property type="component" value="Unassembled WGS sequence"/>
</dbReference>
<keyword evidence="2" id="KW-0808">Transferase</keyword>
<dbReference type="CDD" id="cd02440">
    <property type="entry name" value="AdoMet_MTases"/>
    <property type="match status" value="1"/>
</dbReference>
<dbReference type="GO" id="GO:0008168">
    <property type="term" value="F:methyltransferase activity"/>
    <property type="evidence" value="ECO:0007669"/>
    <property type="project" value="UniProtKB-KW"/>
</dbReference>
<dbReference type="AlphaFoldDB" id="A0A1M6CEW6"/>
<feature type="domain" description="Methyltransferase type 12" evidence="1">
    <location>
        <begin position="85"/>
        <end position="167"/>
    </location>
</feature>
<dbReference type="SUPFAM" id="SSF53335">
    <property type="entry name" value="S-adenosyl-L-methionine-dependent methyltransferases"/>
    <property type="match status" value="1"/>
</dbReference>
<dbReference type="EMBL" id="FQYP01000002">
    <property type="protein sequence ID" value="SHI59559.1"/>
    <property type="molecule type" value="Genomic_DNA"/>
</dbReference>
<keyword evidence="2" id="KW-0489">Methyltransferase</keyword>
<organism evidence="2 3">
    <name type="scientific">Aquimarina spongiae</name>
    <dbReference type="NCBI Taxonomy" id="570521"/>
    <lineage>
        <taxon>Bacteria</taxon>
        <taxon>Pseudomonadati</taxon>
        <taxon>Bacteroidota</taxon>
        <taxon>Flavobacteriia</taxon>
        <taxon>Flavobacteriales</taxon>
        <taxon>Flavobacteriaceae</taxon>
        <taxon>Aquimarina</taxon>
    </lineage>
</organism>
<dbReference type="GO" id="GO:0032259">
    <property type="term" value="P:methylation"/>
    <property type="evidence" value="ECO:0007669"/>
    <property type="project" value="UniProtKB-KW"/>
</dbReference>
<dbReference type="Gene3D" id="3.40.50.150">
    <property type="entry name" value="Vaccinia Virus protein VP39"/>
    <property type="match status" value="1"/>
</dbReference>
<proteinExistence type="predicted"/>
<sequence>MFRLCLALVTFTMIAMQSLMKEKRKKQPWPTQEVMKQIYEMQLWGANDAAFYSGIGSHHTDMVDPYLEAVSSFLRSFESPITVCDLGCGDFNVGKELVPYTQKYIGVDIVPDLITHHREKFKVAHLEFHCLDIAKDDLPAGDCAILRQVLQHLSNTEIHGVLEKLYQYKYIILTEHIPEGDFEPNKDIITGQGIRLKKQSGVQLLSPPFNFKVKEEKMLLSTRIDEHPGVVVTTLYTVF</sequence>
<accession>A0A1M6CEW6</accession>
<name>A0A1M6CEW6_9FLAO</name>